<evidence type="ECO:0000313" key="2">
    <source>
        <dbReference type="Proteomes" id="UP001595640"/>
    </source>
</evidence>
<dbReference type="RefSeq" id="WP_019018808.1">
    <property type="nucleotide sequence ID" value="NZ_BMXD01000005.1"/>
</dbReference>
<proteinExistence type="predicted"/>
<comment type="caution">
    <text evidence="1">The sequence shown here is derived from an EMBL/GenBank/DDBJ whole genome shotgun (WGS) entry which is preliminary data.</text>
</comment>
<organism evidence="1 2">
    <name type="scientific">Modicisalibacter luteus</name>
    <dbReference type="NCBI Taxonomy" id="453962"/>
    <lineage>
        <taxon>Bacteria</taxon>
        <taxon>Pseudomonadati</taxon>
        <taxon>Pseudomonadota</taxon>
        <taxon>Gammaproteobacteria</taxon>
        <taxon>Oceanospirillales</taxon>
        <taxon>Halomonadaceae</taxon>
        <taxon>Modicisalibacter</taxon>
    </lineage>
</organism>
<gene>
    <name evidence="1" type="ORF">ACFOEI_05240</name>
</gene>
<dbReference type="InterPro" id="IPR058059">
    <property type="entry name" value="PA3496-like"/>
</dbReference>
<keyword evidence="2" id="KW-1185">Reference proteome</keyword>
<reference evidence="2" key="1">
    <citation type="journal article" date="2019" name="Int. J. Syst. Evol. Microbiol.">
        <title>The Global Catalogue of Microorganisms (GCM) 10K type strain sequencing project: providing services to taxonomists for standard genome sequencing and annotation.</title>
        <authorList>
            <consortium name="The Broad Institute Genomics Platform"/>
            <consortium name="The Broad Institute Genome Sequencing Center for Infectious Disease"/>
            <person name="Wu L."/>
            <person name="Ma J."/>
        </authorList>
    </citation>
    <scope>NUCLEOTIDE SEQUENCE [LARGE SCALE GENOMIC DNA]</scope>
    <source>
        <strain evidence="2">KCTC 12847</strain>
    </source>
</reference>
<name>A0ABV7LZ50_9GAMM</name>
<accession>A0ABV7LZ50</accession>
<protein>
    <submittedName>
        <fullName evidence="1">PA3496 family putative envelope integrity protein</fullName>
    </submittedName>
</protein>
<dbReference type="EMBL" id="JBHRUH010000011">
    <property type="protein sequence ID" value="MFC3291465.1"/>
    <property type="molecule type" value="Genomic_DNA"/>
</dbReference>
<evidence type="ECO:0000313" key="1">
    <source>
        <dbReference type="EMBL" id="MFC3291465.1"/>
    </source>
</evidence>
<dbReference type="NCBIfam" id="NF046101">
    <property type="entry name" value="PA3496_fam"/>
    <property type="match status" value="1"/>
</dbReference>
<sequence>MRNAEPLASVKHELLDIFMSMQVAEHEARKKHAAVRHLRARRGIELHNEFKRLEQDIADLNDDAPG</sequence>
<dbReference type="Proteomes" id="UP001595640">
    <property type="component" value="Unassembled WGS sequence"/>
</dbReference>